<dbReference type="RefSeq" id="WP_096180597.1">
    <property type="nucleotide sequence ID" value="NZ_BDUF01000010.1"/>
</dbReference>
<keyword evidence="1" id="KW-1005">Bacterial flagellum biogenesis</keyword>
<proteinExistence type="predicted"/>
<dbReference type="GO" id="GO:0044780">
    <property type="term" value="P:bacterial-type flagellum assembly"/>
    <property type="evidence" value="ECO:0007669"/>
    <property type="project" value="InterPro"/>
</dbReference>
<dbReference type="OrthoDB" id="2660802at2"/>
<dbReference type="SUPFAM" id="SSF140566">
    <property type="entry name" value="FlgN-like"/>
    <property type="match status" value="1"/>
</dbReference>
<organism evidence="3 4">
    <name type="scientific">Effusibacillus lacus</name>
    <dbReference type="NCBI Taxonomy" id="1348429"/>
    <lineage>
        <taxon>Bacteria</taxon>
        <taxon>Bacillati</taxon>
        <taxon>Bacillota</taxon>
        <taxon>Bacilli</taxon>
        <taxon>Bacillales</taxon>
        <taxon>Alicyclobacillaceae</taxon>
        <taxon>Effusibacillus</taxon>
    </lineage>
</organism>
<evidence type="ECO:0000256" key="1">
    <source>
        <dbReference type="ARBA" id="ARBA00022795"/>
    </source>
</evidence>
<protein>
    <submittedName>
        <fullName evidence="3">Flagellar biosynthesis protein FlgN</fullName>
    </submittedName>
</protein>
<sequence length="165" mass="18825">MPFGQLIETVEQLLEEHEAFLQVAEEKKRALIKGDIEKLQQIVNQEVQFIRRVEKLEEERIRQGRLIAEQFGLPIEELTASKLVQLDLDKERAAKFNLLTGKFVKIMGDLRMANELNGQLIRQSLELVEHTIDLMTEMPDSGTYSGNGDSGQAVAGPRRFFDTQV</sequence>
<dbReference type="EMBL" id="BDUF01000010">
    <property type="protein sequence ID" value="GAX88894.1"/>
    <property type="molecule type" value="Genomic_DNA"/>
</dbReference>
<keyword evidence="3" id="KW-0282">Flagellum</keyword>
<name>A0A292YKJ2_9BACL</name>
<comment type="caution">
    <text evidence="3">The sequence shown here is derived from an EMBL/GenBank/DDBJ whole genome shotgun (WGS) entry which is preliminary data.</text>
</comment>
<dbReference type="AlphaFoldDB" id="A0A292YKJ2"/>
<dbReference type="Proteomes" id="UP000217785">
    <property type="component" value="Unassembled WGS sequence"/>
</dbReference>
<feature type="coiled-coil region" evidence="2">
    <location>
        <begin position="7"/>
        <end position="59"/>
    </location>
</feature>
<dbReference type="InterPro" id="IPR036679">
    <property type="entry name" value="FlgN-like_sf"/>
</dbReference>
<reference evidence="4" key="1">
    <citation type="submission" date="2017-07" db="EMBL/GenBank/DDBJ databases">
        <title>Draft genome sequence of Effusibacillus lacus strain skLN1.</title>
        <authorList>
            <person name="Watanabe M."/>
            <person name="Kojima H."/>
            <person name="Fukui M."/>
        </authorList>
    </citation>
    <scope>NUCLEOTIDE SEQUENCE [LARGE SCALE GENOMIC DNA]</scope>
    <source>
        <strain evidence="4">skLN1</strain>
    </source>
</reference>
<evidence type="ECO:0000256" key="2">
    <source>
        <dbReference type="SAM" id="Coils"/>
    </source>
</evidence>
<keyword evidence="3" id="KW-0966">Cell projection</keyword>
<dbReference type="Pfam" id="PF05130">
    <property type="entry name" value="FlgN"/>
    <property type="match status" value="1"/>
</dbReference>
<evidence type="ECO:0000313" key="4">
    <source>
        <dbReference type="Proteomes" id="UP000217785"/>
    </source>
</evidence>
<keyword evidence="3" id="KW-0969">Cilium</keyword>
<dbReference type="Gene3D" id="1.20.58.300">
    <property type="entry name" value="FlgN-like"/>
    <property type="match status" value="1"/>
</dbReference>
<dbReference type="InterPro" id="IPR007809">
    <property type="entry name" value="FlgN-like"/>
</dbReference>
<keyword evidence="2" id="KW-0175">Coiled coil</keyword>
<keyword evidence="4" id="KW-1185">Reference proteome</keyword>
<evidence type="ECO:0000313" key="3">
    <source>
        <dbReference type="EMBL" id="GAX88894.1"/>
    </source>
</evidence>
<accession>A0A292YKJ2</accession>
<gene>
    <name evidence="3" type="ORF">EFBL_0508</name>
</gene>